<keyword evidence="5" id="KW-0413">Isomerase</keyword>
<evidence type="ECO:0000256" key="2">
    <source>
        <dbReference type="ARBA" id="ARBA00022553"/>
    </source>
</evidence>
<dbReference type="InterPro" id="IPR016055">
    <property type="entry name" value="A-D-PHexomutase_a/b/a-I/II/III"/>
</dbReference>
<dbReference type="InterPro" id="IPR005845">
    <property type="entry name" value="A-D-PHexomutase_a/b/a-II"/>
</dbReference>
<dbReference type="Pfam" id="PF02879">
    <property type="entry name" value="PGM_PMM_II"/>
    <property type="match status" value="1"/>
</dbReference>
<gene>
    <name evidence="9" type="ORF">DC28_02730</name>
</gene>
<comment type="similarity">
    <text evidence="1">Belongs to the phosphohexose mutase family.</text>
</comment>
<dbReference type="eggNOG" id="COG1109">
    <property type="taxonomic scope" value="Bacteria"/>
</dbReference>
<dbReference type="InterPro" id="IPR005846">
    <property type="entry name" value="A-D-PHexomutase_a/b/a-III"/>
</dbReference>
<sequence>MNQEAGMDRAELVHKAQEYVSLEQHEDFRTEVEKLLAQEQFEELHERFYAELSFGTGGIRGIMGGGYNRMNPLMIQRATEGLARYVVEHGTEDKAGRKSVAIAYDSRNNSPLFAKTAASVLAAHGIHVYLFSALRPTPELSFAVRYLGATSGIVCTASHNPKQYNGFKVYWADGAQIVEPHDAGIIENVRSVRGDIKSMDYEAALSQGLIELVDEQLDAAYLDMVDGQIIRPELLRNKGKDLSVVFTPLHGTGAYLVERALKRYGVPVITVPEQREPNGDFPTVQYPNPEEASALKMAIDLAKKESADLVIGTDPDADRVGLAVRNGGEYTLLSGNQHGVLLADYIFSGRKAEGSLPGDSAFVNTIVTTDLQRKVAKKYGAKVFETLTGFKWIASKIREFEQTKGPRYVFGCEESYGFMIGDQVRDKDSVSATILTIEMTLYHKTQGKNLLERLEEIYQEFGYYQETLVARYFEGSNGTTIMSRLMDNLRSEPATEIAGIEVTAMRDILDGSTLDVKSGKKTADIDLPSSNVLQWILADGSIISARPSGTEPKIKFYASVAEAPGIPLAEAKLRVGAKIQGIEGFINDQIAKVSH</sequence>
<dbReference type="PRINTS" id="PR00509">
    <property type="entry name" value="PGMPMM"/>
</dbReference>
<dbReference type="GO" id="GO:0008973">
    <property type="term" value="F:phosphopentomutase activity"/>
    <property type="evidence" value="ECO:0007669"/>
    <property type="project" value="TreeGrafter"/>
</dbReference>
<dbReference type="GO" id="GO:0005975">
    <property type="term" value="P:carbohydrate metabolic process"/>
    <property type="evidence" value="ECO:0007669"/>
    <property type="project" value="InterPro"/>
</dbReference>
<dbReference type="InterPro" id="IPR005844">
    <property type="entry name" value="A-D-PHexomutase_a/b/a-I"/>
</dbReference>
<evidence type="ECO:0000259" key="7">
    <source>
        <dbReference type="Pfam" id="PF02879"/>
    </source>
</evidence>
<dbReference type="EMBL" id="JNUP01000023">
    <property type="protein sequence ID" value="KGE73585.1"/>
    <property type="molecule type" value="Genomic_DNA"/>
</dbReference>
<reference evidence="9 10" key="1">
    <citation type="submission" date="2014-05" db="EMBL/GenBank/DDBJ databases">
        <title>De novo Genome Sequence of Spirocheata sp.</title>
        <authorList>
            <person name="Shivani Y."/>
            <person name="Subhash Y."/>
            <person name="Tushar L."/>
            <person name="Sasikala C."/>
            <person name="Ramana C.V."/>
        </authorList>
    </citation>
    <scope>NUCLEOTIDE SEQUENCE [LARGE SCALE GENOMIC DNA]</scope>
    <source>
        <strain evidence="9 10">JC230</strain>
    </source>
</reference>
<dbReference type="InterPro" id="IPR005841">
    <property type="entry name" value="Alpha-D-phosphohexomutase_SF"/>
</dbReference>
<dbReference type="SUPFAM" id="SSF53738">
    <property type="entry name" value="Phosphoglucomutase, first 3 domains"/>
    <property type="match status" value="3"/>
</dbReference>
<evidence type="ECO:0000256" key="1">
    <source>
        <dbReference type="ARBA" id="ARBA00010231"/>
    </source>
</evidence>
<dbReference type="GO" id="GO:0046872">
    <property type="term" value="F:metal ion binding"/>
    <property type="evidence" value="ECO:0007669"/>
    <property type="project" value="UniProtKB-KW"/>
</dbReference>
<dbReference type="InterPro" id="IPR036900">
    <property type="entry name" value="A-D-PHexomutase_C_sf"/>
</dbReference>
<evidence type="ECO:0000259" key="6">
    <source>
        <dbReference type="Pfam" id="PF02878"/>
    </source>
</evidence>
<dbReference type="Gene3D" id="3.40.120.10">
    <property type="entry name" value="Alpha-D-Glucose-1,6-Bisphosphate, subunit A, domain 3"/>
    <property type="match status" value="3"/>
</dbReference>
<dbReference type="STRING" id="1480694.DC28_02730"/>
<dbReference type="AlphaFoldDB" id="A0A098R089"/>
<dbReference type="PANTHER" id="PTHR45745">
    <property type="entry name" value="PHOSPHOMANNOMUTASE 45A"/>
    <property type="match status" value="1"/>
</dbReference>
<keyword evidence="2" id="KW-0597">Phosphoprotein</keyword>
<dbReference type="Proteomes" id="UP000029692">
    <property type="component" value="Unassembled WGS sequence"/>
</dbReference>
<dbReference type="PANTHER" id="PTHR45745:SF1">
    <property type="entry name" value="PHOSPHOGLUCOMUTASE 2B-RELATED"/>
    <property type="match status" value="1"/>
</dbReference>
<evidence type="ECO:0000256" key="3">
    <source>
        <dbReference type="ARBA" id="ARBA00022723"/>
    </source>
</evidence>
<proteinExistence type="inferred from homology"/>
<evidence type="ECO:0000259" key="8">
    <source>
        <dbReference type="Pfam" id="PF02880"/>
    </source>
</evidence>
<evidence type="ECO:0000313" key="10">
    <source>
        <dbReference type="Proteomes" id="UP000029692"/>
    </source>
</evidence>
<dbReference type="GO" id="GO:0006166">
    <property type="term" value="P:purine ribonucleoside salvage"/>
    <property type="evidence" value="ECO:0007669"/>
    <property type="project" value="TreeGrafter"/>
</dbReference>
<name>A0A098R089_9SPIO</name>
<evidence type="ECO:0000313" key="9">
    <source>
        <dbReference type="EMBL" id="KGE73585.1"/>
    </source>
</evidence>
<dbReference type="Gene3D" id="3.30.310.50">
    <property type="entry name" value="Alpha-D-phosphohexomutase, C-terminal domain"/>
    <property type="match status" value="1"/>
</dbReference>
<accession>A0A098R089</accession>
<dbReference type="Pfam" id="PF02878">
    <property type="entry name" value="PGM_PMM_I"/>
    <property type="match status" value="1"/>
</dbReference>
<dbReference type="CDD" id="cd05799">
    <property type="entry name" value="PGM2"/>
    <property type="match status" value="1"/>
</dbReference>
<feature type="domain" description="Alpha-D-phosphohexomutase alpha/beta/alpha" evidence="8">
    <location>
        <begin position="335"/>
        <end position="460"/>
    </location>
</feature>
<evidence type="ECO:0000256" key="5">
    <source>
        <dbReference type="ARBA" id="ARBA00023235"/>
    </source>
</evidence>
<keyword evidence="10" id="KW-1185">Reference proteome</keyword>
<keyword evidence="3" id="KW-0479">Metal-binding</keyword>
<feature type="domain" description="Alpha-D-phosphohexomutase alpha/beta/alpha" evidence="6">
    <location>
        <begin position="53"/>
        <end position="191"/>
    </location>
</feature>
<organism evidence="9 10">
    <name type="scientific">Spirochaeta lutea</name>
    <dbReference type="NCBI Taxonomy" id="1480694"/>
    <lineage>
        <taxon>Bacteria</taxon>
        <taxon>Pseudomonadati</taxon>
        <taxon>Spirochaetota</taxon>
        <taxon>Spirochaetia</taxon>
        <taxon>Spirochaetales</taxon>
        <taxon>Spirochaetaceae</taxon>
        <taxon>Spirochaeta</taxon>
    </lineage>
</organism>
<dbReference type="Pfam" id="PF02880">
    <property type="entry name" value="PGM_PMM_III"/>
    <property type="match status" value="1"/>
</dbReference>
<feature type="domain" description="Alpha-D-phosphohexomutase alpha/beta/alpha" evidence="7">
    <location>
        <begin position="220"/>
        <end position="326"/>
    </location>
</feature>
<protein>
    <submittedName>
        <fullName evidence="9">Phosphomannomutase</fullName>
    </submittedName>
</protein>
<dbReference type="SUPFAM" id="SSF55957">
    <property type="entry name" value="Phosphoglucomutase, C-terminal domain"/>
    <property type="match status" value="1"/>
</dbReference>
<comment type="caution">
    <text evidence="9">The sequence shown here is derived from an EMBL/GenBank/DDBJ whole genome shotgun (WGS) entry which is preliminary data.</text>
</comment>
<keyword evidence="4" id="KW-0460">Magnesium</keyword>
<evidence type="ECO:0000256" key="4">
    <source>
        <dbReference type="ARBA" id="ARBA00022842"/>
    </source>
</evidence>